<protein>
    <submittedName>
        <fullName evidence="1">Uncharacterized protein</fullName>
    </submittedName>
</protein>
<proteinExistence type="predicted"/>
<organism evidence="1 2">
    <name type="scientific">Pyxidicoccus parkwayensis</name>
    <dbReference type="NCBI Taxonomy" id="2813578"/>
    <lineage>
        <taxon>Bacteria</taxon>
        <taxon>Pseudomonadati</taxon>
        <taxon>Myxococcota</taxon>
        <taxon>Myxococcia</taxon>
        <taxon>Myxococcales</taxon>
        <taxon>Cystobacterineae</taxon>
        <taxon>Myxococcaceae</taxon>
        <taxon>Pyxidicoccus</taxon>
    </lineage>
</organism>
<dbReference type="EMBL" id="CP071090">
    <property type="protein sequence ID" value="QSQ22504.1"/>
    <property type="molecule type" value="Genomic_DNA"/>
</dbReference>
<evidence type="ECO:0000313" key="1">
    <source>
        <dbReference type="EMBL" id="QSQ22504.1"/>
    </source>
</evidence>
<sequence length="94" mass="10306">MGQRRSGAWRIATAWEARAAWQALAPGDRAVLEALLAGIASTLGLRQWVSEEEAEEEFSLRAPGHEVTYRLEPSTRVLWVTGVNPLRPGGVPRA</sequence>
<reference evidence="1 2" key="1">
    <citation type="submission" date="2021-02" db="EMBL/GenBank/DDBJ databases">
        <title>De Novo genome assembly of isolated myxobacteria.</title>
        <authorList>
            <person name="Stevens D.C."/>
        </authorList>
    </citation>
    <scope>NUCLEOTIDE SEQUENCE [LARGE SCALE GENOMIC DNA]</scope>
    <source>
        <strain evidence="2">SCPEA02</strain>
    </source>
</reference>
<accession>A0ABX7NYM9</accession>
<dbReference type="RefSeq" id="WP_206724080.1">
    <property type="nucleotide sequence ID" value="NZ_CP071090.1"/>
</dbReference>
<evidence type="ECO:0000313" key="2">
    <source>
        <dbReference type="Proteomes" id="UP000662747"/>
    </source>
</evidence>
<gene>
    <name evidence="1" type="ORF">JY651_46590</name>
</gene>
<keyword evidence="2" id="KW-1185">Reference proteome</keyword>
<dbReference type="Proteomes" id="UP000662747">
    <property type="component" value="Chromosome"/>
</dbReference>
<name>A0ABX7NYM9_9BACT</name>